<dbReference type="WBParaSite" id="Gr19_v10_g14259.t1">
    <property type="protein sequence ID" value="Gr19_v10_g14259.t1"/>
    <property type="gene ID" value="Gr19_v10_g14259"/>
</dbReference>
<keyword evidence="2" id="KW-1185">Reference proteome</keyword>
<dbReference type="AlphaFoldDB" id="A0A914H6Y4"/>
<evidence type="ECO:0000313" key="3">
    <source>
        <dbReference type="WBParaSite" id="Gr19_v10_g14259.t1"/>
    </source>
</evidence>
<name>A0A914H6Y4_GLORO</name>
<accession>A0A914H6Y4</accession>
<protein>
    <submittedName>
        <fullName evidence="3">Uncharacterized protein</fullName>
    </submittedName>
</protein>
<feature type="chain" id="PRO_5037563592" evidence="1">
    <location>
        <begin position="17"/>
        <end position="99"/>
    </location>
</feature>
<sequence>MLFLFAALLIFPCALCGKGKETPTKNDEGPSKANGGMLSKVIKIGTGLLALQSVGLAHGQQTPSELTTFKVPAVNNQPSTPDMIVADYAPVRSEPPTHN</sequence>
<organism evidence="2 3">
    <name type="scientific">Globodera rostochiensis</name>
    <name type="common">Golden nematode worm</name>
    <name type="synonym">Heterodera rostochiensis</name>
    <dbReference type="NCBI Taxonomy" id="31243"/>
    <lineage>
        <taxon>Eukaryota</taxon>
        <taxon>Metazoa</taxon>
        <taxon>Ecdysozoa</taxon>
        <taxon>Nematoda</taxon>
        <taxon>Chromadorea</taxon>
        <taxon>Rhabditida</taxon>
        <taxon>Tylenchina</taxon>
        <taxon>Tylenchomorpha</taxon>
        <taxon>Tylenchoidea</taxon>
        <taxon>Heteroderidae</taxon>
        <taxon>Heteroderinae</taxon>
        <taxon>Globodera</taxon>
    </lineage>
</organism>
<reference evidence="3" key="1">
    <citation type="submission" date="2022-11" db="UniProtKB">
        <authorList>
            <consortium name="WormBaseParasite"/>
        </authorList>
    </citation>
    <scope>IDENTIFICATION</scope>
</reference>
<keyword evidence="1" id="KW-0732">Signal</keyword>
<dbReference type="Proteomes" id="UP000887572">
    <property type="component" value="Unplaced"/>
</dbReference>
<evidence type="ECO:0000313" key="2">
    <source>
        <dbReference type="Proteomes" id="UP000887572"/>
    </source>
</evidence>
<evidence type="ECO:0000256" key="1">
    <source>
        <dbReference type="SAM" id="SignalP"/>
    </source>
</evidence>
<proteinExistence type="predicted"/>
<feature type="signal peptide" evidence="1">
    <location>
        <begin position="1"/>
        <end position="16"/>
    </location>
</feature>